<gene>
    <name evidence="2" type="ORF">Zm00014a_020544</name>
</gene>
<comment type="caution">
    <text evidence="2">The sequence shown here is derived from an EMBL/GenBank/DDBJ whole genome shotgun (WGS) entry which is preliminary data.</text>
</comment>
<feature type="compositionally biased region" description="Basic and acidic residues" evidence="1">
    <location>
        <begin position="122"/>
        <end position="136"/>
    </location>
</feature>
<accession>A0A3L6F3J9</accession>
<feature type="compositionally biased region" description="Basic and acidic residues" evidence="1">
    <location>
        <begin position="1"/>
        <end position="36"/>
    </location>
</feature>
<dbReference type="AlphaFoldDB" id="A0A3L6F3J9"/>
<dbReference type="EMBL" id="NCVQ01000005">
    <property type="protein sequence ID" value="PWZ27468.1"/>
    <property type="molecule type" value="Genomic_DNA"/>
</dbReference>
<protein>
    <submittedName>
        <fullName evidence="2">Uncharacterized protein</fullName>
    </submittedName>
</protein>
<evidence type="ECO:0000313" key="2">
    <source>
        <dbReference type="EMBL" id="PWZ27468.1"/>
    </source>
</evidence>
<dbReference type="Proteomes" id="UP000251960">
    <property type="component" value="Chromosome 4"/>
</dbReference>
<feature type="compositionally biased region" description="Basic and acidic residues" evidence="1">
    <location>
        <begin position="61"/>
        <end position="74"/>
    </location>
</feature>
<sequence length="144" mass="16311">MDRAGARGEDEQGKGEIRAQGSFREELDGGHGERGTSLRATASWGRGARGHHRRGSRNQNVHRELHGKGAESRTRSKLRARKEMGRALGHRRREEAWLLAGWALEQRNVEQSRHRTNWIAGRLEKRTTRVDKDQGGQKKYPTGG</sequence>
<feature type="region of interest" description="Disordered" evidence="1">
    <location>
        <begin position="120"/>
        <end position="144"/>
    </location>
</feature>
<organism evidence="2">
    <name type="scientific">Zea mays</name>
    <name type="common">Maize</name>
    <dbReference type="NCBI Taxonomy" id="4577"/>
    <lineage>
        <taxon>Eukaryota</taxon>
        <taxon>Viridiplantae</taxon>
        <taxon>Streptophyta</taxon>
        <taxon>Embryophyta</taxon>
        <taxon>Tracheophyta</taxon>
        <taxon>Spermatophyta</taxon>
        <taxon>Magnoliopsida</taxon>
        <taxon>Liliopsida</taxon>
        <taxon>Poales</taxon>
        <taxon>Poaceae</taxon>
        <taxon>PACMAD clade</taxon>
        <taxon>Panicoideae</taxon>
        <taxon>Andropogonodae</taxon>
        <taxon>Andropogoneae</taxon>
        <taxon>Tripsacinae</taxon>
        <taxon>Zea</taxon>
    </lineage>
</organism>
<feature type="region of interest" description="Disordered" evidence="1">
    <location>
        <begin position="1"/>
        <end position="88"/>
    </location>
</feature>
<evidence type="ECO:0000256" key="1">
    <source>
        <dbReference type="SAM" id="MobiDB-lite"/>
    </source>
</evidence>
<proteinExistence type="predicted"/>
<reference evidence="2" key="1">
    <citation type="journal article" date="2018" name="Nat. Genet.">
        <title>Extensive intraspecific gene order and gene structural variations between Mo17 and other maize genomes.</title>
        <authorList>
            <person name="Sun S."/>
            <person name="Zhou Y."/>
            <person name="Chen J."/>
            <person name="Shi J."/>
            <person name="Zhao H."/>
            <person name="Zhao H."/>
            <person name="Song W."/>
            <person name="Zhang M."/>
            <person name="Cui Y."/>
            <person name="Dong X."/>
            <person name="Liu H."/>
            <person name="Ma X."/>
            <person name="Jiao Y."/>
            <person name="Wang B."/>
            <person name="Wei X."/>
            <person name="Stein J.C."/>
            <person name="Glaubitz J.C."/>
            <person name="Lu F."/>
            <person name="Yu G."/>
            <person name="Liang C."/>
            <person name="Fengler K."/>
            <person name="Li B."/>
            <person name="Rafalski A."/>
            <person name="Schnable P.S."/>
            <person name="Ware D.H."/>
            <person name="Buckler E.S."/>
            <person name="Lai J."/>
        </authorList>
    </citation>
    <scope>NUCLEOTIDE SEQUENCE [LARGE SCALE GENOMIC DNA]</scope>
    <source>
        <tissue evidence="2">Seedling</tissue>
    </source>
</reference>
<name>A0A3L6F3J9_MAIZE</name>